<evidence type="ECO:0000256" key="5">
    <source>
        <dbReference type="ARBA" id="ARBA00022989"/>
    </source>
</evidence>
<dbReference type="GO" id="GO:0055085">
    <property type="term" value="P:transmembrane transport"/>
    <property type="evidence" value="ECO:0007669"/>
    <property type="project" value="InterPro"/>
</dbReference>
<gene>
    <name evidence="9" type="ORF">HEB94_003897</name>
</gene>
<dbReference type="PANTHER" id="PTHR30193">
    <property type="entry name" value="ABC TRANSPORTER PERMEASE PROTEIN"/>
    <property type="match status" value="1"/>
</dbReference>
<evidence type="ECO:0000256" key="4">
    <source>
        <dbReference type="ARBA" id="ARBA00022692"/>
    </source>
</evidence>
<dbReference type="Gene3D" id="1.10.3720.10">
    <property type="entry name" value="MetI-like"/>
    <property type="match status" value="1"/>
</dbReference>
<evidence type="ECO:0000256" key="7">
    <source>
        <dbReference type="RuleBase" id="RU363032"/>
    </source>
</evidence>
<comment type="caution">
    <text evidence="9">The sequence shown here is derived from an EMBL/GenBank/DDBJ whole genome shotgun (WGS) entry which is preliminary data.</text>
</comment>
<evidence type="ECO:0000259" key="8">
    <source>
        <dbReference type="PROSITE" id="PS50928"/>
    </source>
</evidence>
<reference evidence="9" key="1">
    <citation type="submission" date="2020-10" db="EMBL/GenBank/DDBJ databases">
        <title>Sequencing the genomes of 1000 actinobacteria strains.</title>
        <authorList>
            <person name="Klenk H.-P."/>
        </authorList>
    </citation>
    <scope>NUCLEOTIDE SEQUENCE</scope>
    <source>
        <strain evidence="9">DSM 45354</strain>
    </source>
</reference>
<keyword evidence="4 7" id="KW-0812">Transmembrane</keyword>
<evidence type="ECO:0000256" key="3">
    <source>
        <dbReference type="ARBA" id="ARBA00022475"/>
    </source>
</evidence>
<protein>
    <submittedName>
        <fullName evidence="9">Multiple sugar transport system permease protein</fullName>
    </submittedName>
</protein>
<feature type="domain" description="ABC transmembrane type-1" evidence="8">
    <location>
        <begin position="88"/>
        <end position="309"/>
    </location>
</feature>
<feature type="transmembrane region" description="Helical" evidence="7">
    <location>
        <begin position="290"/>
        <end position="312"/>
    </location>
</feature>
<comment type="similarity">
    <text evidence="7">Belongs to the binding-protein-dependent transport system permease family.</text>
</comment>
<comment type="subcellular location">
    <subcellularLocation>
        <location evidence="1 7">Cell membrane</location>
        <topology evidence="1 7">Multi-pass membrane protein</topology>
    </subcellularLocation>
</comment>
<keyword evidence="10" id="KW-1185">Reference proteome</keyword>
<feature type="transmembrane region" description="Helical" evidence="7">
    <location>
        <begin position="177"/>
        <end position="199"/>
    </location>
</feature>
<keyword evidence="2 7" id="KW-0813">Transport</keyword>
<dbReference type="InterPro" id="IPR035906">
    <property type="entry name" value="MetI-like_sf"/>
</dbReference>
<dbReference type="AlphaFoldDB" id="A0A927MVL0"/>
<keyword evidence="6 7" id="KW-0472">Membrane</keyword>
<sequence length="326" mass="35999">MAITRTTAELTSTGGPSTSTWRQLLTSRWCYVFMLPALVLAGMFTFYPMVMSWYFSFLDWTGFTADRNFVGLENYRELVDDPMFWHAFGRSFLFVLVAVPIRLVLSLLIAILLNNQAFKLAPVFRTFFFLPVVTTAAIVGIVMTFVMSPFHGPVNQALTGLGLIDAPIDFLGNPHTALWSVMAVEIWKNFGITMIYWLAALQTVPRMLYEAAQVDGAGRFQLLRHITVPMLLPFAAIIVLLTANATLHVFAVVQAMTKGGPYFSTQVIEVYIYQTAFAADQAGGVPRLGYASAAGCFFGVVVMLIALLQVYAARKAGQARSQLVNG</sequence>
<dbReference type="GO" id="GO:0005886">
    <property type="term" value="C:plasma membrane"/>
    <property type="evidence" value="ECO:0007669"/>
    <property type="project" value="UniProtKB-SubCell"/>
</dbReference>
<evidence type="ECO:0000313" key="9">
    <source>
        <dbReference type="EMBL" id="MBE1607049.1"/>
    </source>
</evidence>
<feature type="transmembrane region" description="Helical" evidence="7">
    <location>
        <begin position="231"/>
        <end position="253"/>
    </location>
</feature>
<dbReference type="InterPro" id="IPR051393">
    <property type="entry name" value="ABC_transporter_permease"/>
</dbReference>
<feature type="transmembrane region" description="Helical" evidence="7">
    <location>
        <begin position="126"/>
        <end position="147"/>
    </location>
</feature>
<keyword evidence="5 7" id="KW-1133">Transmembrane helix</keyword>
<keyword evidence="3" id="KW-1003">Cell membrane</keyword>
<dbReference type="SUPFAM" id="SSF161098">
    <property type="entry name" value="MetI-like"/>
    <property type="match status" value="1"/>
</dbReference>
<dbReference type="Proteomes" id="UP000638648">
    <property type="component" value="Unassembled WGS sequence"/>
</dbReference>
<dbReference type="EMBL" id="JADBEM010000001">
    <property type="protein sequence ID" value="MBE1607049.1"/>
    <property type="molecule type" value="Genomic_DNA"/>
</dbReference>
<dbReference type="PROSITE" id="PS50928">
    <property type="entry name" value="ABC_TM1"/>
    <property type="match status" value="1"/>
</dbReference>
<feature type="transmembrane region" description="Helical" evidence="7">
    <location>
        <begin position="92"/>
        <end position="114"/>
    </location>
</feature>
<dbReference type="PANTHER" id="PTHR30193:SF37">
    <property type="entry name" value="INNER MEMBRANE ABC TRANSPORTER PERMEASE PROTEIN YCJO"/>
    <property type="match status" value="1"/>
</dbReference>
<accession>A0A927MVL0</accession>
<organism evidence="9 10">
    <name type="scientific">Actinopolymorpha pittospori</name>
    <dbReference type="NCBI Taxonomy" id="648752"/>
    <lineage>
        <taxon>Bacteria</taxon>
        <taxon>Bacillati</taxon>
        <taxon>Actinomycetota</taxon>
        <taxon>Actinomycetes</taxon>
        <taxon>Propionibacteriales</taxon>
        <taxon>Actinopolymorphaceae</taxon>
        <taxon>Actinopolymorpha</taxon>
    </lineage>
</organism>
<keyword evidence="9" id="KW-0762">Sugar transport</keyword>
<proteinExistence type="inferred from homology"/>
<evidence type="ECO:0000256" key="6">
    <source>
        <dbReference type="ARBA" id="ARBA00023136"/>
    </source>
</evidence>
<evidence type="ECO:0000256" key="2">
    <source>
        <dbReference type="ARBA" id="ARBA00022448"/>
    </source>
</evidence>
<evidence type="ECO:0000313" key="10">
    <source>
        <dbReference type="Proteomes" id="UP000638648"/>
    </source>
</evidence>
<evidence type="ECO:0000256" key="1">
    <source>
        <dbReference type="ARBA" id="ARBA00004651"/>
    </source>
</evidence>
<dbReference type="CDD" id="cd06261">
    <property type="entry name" value="TM_PBP2"/>
    <property type="match status" value="1"/>
</dbReference>
<dbReference type="RefSeq" id="WP_192751056.1">
    <property type="nucleotide sequence ID" value="NZ_BAABJL010000151.1"/>
</dbReference>
<dbReference type="InterPro" id="IPR000515">
    <property type="entry name" value="MetI-like"/>
</dbReference>
<feature type="transmembrane region" description="Helical" evidence="7">
    <location>
        <begin position="29"/>
        <end position="50"/>
    </location>
</feature>
<dbReference type="Pfam" id="PF00528">
    <property type="entry name" value="BPD_transp_1"/>
    <property type="match status" value="1"/>
</dbReference>
<name>A0A927MVL0_9ACTN</name>